<dbReference type="AlphaFoldDB" id="A0A2P6AUT1"/>
<comment type="caution">
    <text evidence="2">The sequence shown here is derived from an EMBL/GenBank/DDBJ whole genome shotgun (WGS) entry which is preliminary data.</text>
</comment>
<dbReference type="Pfam" id="PF01476">
    <property type="entry name" value="LysM"/>
    <property type="match status" value="2"/>
</dbReference>
<proteinExistence type="predicted"/>
<dbReference type="OrthoDB" id="9815002at2"/>
<evidence type="ECO:0000313" key="2">
    <source>
        <dbReference type="EMBL" id="PQA51050.1"/>
    </source>
</evidence>
<dbReference type="InterPro" id="IPR018392">
    <property type="entry name" value="LysM"/>
</dbReference>
<reference evidence="3" key="1">
    <citation type="submission" date="2018-02" db="EMBL/GenBank/DDBJ databases">
        <title>Genome sequencing of Solimonas sp. HR-BB.</title>
        <authorList>
            <person name="Lee Y."/>
            <person name="Jeon C.O."/>
        </authorList>
    </citation>
    <scope>NUCLEOTIDE SEQUENCE [LARGE SCALE GENOMIC DNA]</scope>
    <source>
        <strain evidence="3">HR-E</strain>
    </source>
</reference>
<feature type="domain" description="LysM" evidence="1">
    <location>
        <begin position="63"/>
        <end position="107"/>
    </location>
</feature>
<dbReference type="PANTHER" id="PTHR33734">
    <property type="entry name" value="LYSM DOMAIN-CONTAINING GPI-ANCHORED PROTEIN 2"/>
    <property type="match status" value="1"/>
</dbReference>
<dbReference type="EMBL" id="PTQZ01000012">
    <property type="protein sequence ID" value="PQA51050.1"/>
    <property type="molecule type" value="Genomic_DNA"/>
</dbReference>
<dbReference type="Proteomes" id="UP000243900">
    <property type="component" value="Unassembled WGS sequence"/>
</dbReference>
<evidence type="ECO:0000259" key="1">
    <source>
        <dbReference type="SMART" id="SM00257"/>
    </source>
</evidence>
<dbReference type="CDD" id="cd00118">
    <property type="entry name" value="LysM"/>
    <property type="match status" value="2"/>
</dbReference>
<feature type="domain" description="LysM" evidence="1">
    <location>
        <begin position="142"/>
        <end position="184"/>
    </location>
</feature>
<dbReference type="Gene3D" id="3.10.350.10">
    <property type="entry name" value="LysM domain"/>
    <property type="match status" value="2"/>
</dbReference>
<dbReference type="GO" id="GO:0008932">
    <property type="term" value="F:lytic endotransglycosylase activity"/>
    <property type="evidence" value="ECO:0007669"/>
    <property type="project" value="TreeGrafter"/>
</dbReference>
<evidence type="ECO:0000313" key="3">
    <source>
        <dbReference type="Proteomes" id="UP000243900"/>
    </source>
</evidence>
<organism evidence="2 3">
    <name type="scientific">Amnimonas aquatica</name>
    <dbReference type="NCBI Taxonomy" id="2094561"/>
    <lineage>
        <taxon>Bacteria</taxon>
        <taxon>Pseudomonadati</taxon>
        <taxon>Pseudomonadota</taxon>
        <taxon>Gammaproteobacteria</taxon>
        <taxon>Moraxellales</taxon>
        <taxon>Moraxellaceae</taxon>
        <taxon>Amnimonas</taxon>
    </lineage>
</organism>
<keyword evidence="3" id="KW-1185">Reference proteome</keyword>
<name>A0A2P6AUT1_9GAMM</name>
<dbReference type="SMART" id="SM00257">
    <property type="entry name" value="LysM"/>
    <property type="match status" value="2"/>
</dbReference>
<sequence>MSRENALAQLLPGSVPVLVADAGGTPSAVTAPVVSLPAGTSSSSATAVALPVAVRQVSAEGGHHRVQARETWYSIARAYDIHPGQLSAYNQSSLGTPLDIGQDVRIPGGMTAATRPALAATGIMPAAQVISIGDSDRRVELRRKVLPGETLESLRRQYQVTLAELRAWNGNLQQLKAGQTVILRVLPDMLQVKAL</sequence>
<dbReference type="SUPFAM" id="SSF54106">
    <property type="entry name" value="LysM domain"/>
    <property type="match status" value="2"/>
</dbReference>
<accession>A0A2P6AUT1</accession>
<gene>
    <name evidence="2" type="ORF">C5O18_01400</name>
</gene>
<protein>
    <recommendedName>
        <fullName evidence="1">LysM domain-containing protein</fullName>
    </recommendedName>
</protein>
<dbReference type="PANTHER" id="PTHR33734:SF22">
    <property type="entry name" value="MEMBRANE-BOUND LYTIC MUREIN TRANSGLYCOSYLASE D"/>
    <property type="match status" value="1"/>
</dbReference>
<dbReference type="InterPro" id="IPR036779">
    <property type="entry name" value="LysM_dom_sf"/>
</dbReference>